<evidence type="ECO:0000313" key="5">
    <source>
        <dbReference type="Proteomes" id="UP001595851"/>
    </source>
</evidence>
<dbReference type="Gene3D" id="2.60.120.260">
    <property type="entry name" value="Galactose-binding domain-like"/>
    <property type="match status" value="1"/>
</dbReference>
<keyword evidence="3" id="KW-0732">Signal</keyword>
<dbReference type="RefSeq" id="WP_379533206.1">
    <property type="nucleotide sequence ID" value="NZ_JBHSBI010000027.1"/>
</dbReference>
<feature type="compositionally biased region" description="Pro residues" evidence="1">
    <location>
        <begin position="331"/>
        <end position="340"/>
    </location>
</feature>
<accession>A0ABV8GJZ5</accession>
<feature type="region of interest" description="Disordered" evidence="1">
    <location>
        <begin position="317"/>
        <end position="386"/>
    </location>
</feature>
<protein>
    <recommendedName>
        <fullName evidence="6">LPXTG cell wall anchor domain-containing protein</fullName>
    </recommendedName>
</protein>
<keyword evidence="2" id="KW-0812">Transmembrane</keyword>
<feature type="chain" id="PRO_5045691664" description="LPXTG cell wall anchor domain-containing protein" evidence="3">
    <location>
        <begin position="29"/>
        <end position="452"/>
    </location>
</feature>
<keyword evidence="2" id="KW-0472">Membrane</keyword>
<evidence type="ECO:0000313" key="4">
    <source>
        <dbReference type="EMBL" id="MFC4013335.1"/>
    </source>
</evidence>
<reference evidence="5" key="1">
    <citation type="journal article" date="2019" name="Int. J. Syst. Evol. Microbiol.">
        <title>The Global Catalogue of Microorganisms (GCM) 10K type strain sequencing project: providing services to taxonomists for standard genome sequencing and annotation.</title>
        <authorList>
            <consortium name="The Broad Institute Genomics Platform"/>
            <consortium name="The Broad Institute Genome Sequencing Center for Infectious Disease"/>
            <person name="Wu L."/>
            <person name="Ma J."/>
        </authorList>
    </citation>
    <scope>NUCLEOTIDE SEQUENCE [LARGE SCALE GENOMIC DNA]</scope>
    <source>
        <strain evidence="5">TBRC 1276</strain>
    </source>
</reference>
<organism evidence="4 5">
    <name type="scientific">Nonomuraea purpurea</name>
    <dbReference type="NCBI Taxonomy" id="1849276"/>
    <lineage>
        <taxon>Bacteria</taxon>
        <taxon>Bacillati</taxon>
        <taxon>Actinomycetota</taxon>
        <taxon>Actinomycetes</taxon>
        <taxon>Streptosporangiales</taxon>
        <taxon>Streptosporangiaceae</taxon>
        <taxon>Nonomuraea</taxon>
    </lineage>
</organism>
<feature type="compositionally biased region" description="Low complexity" evidence="1">
    <location>
        <begin position="341"/>
        <end position="386"/>
    </location>
</feature>
<keyword evidence="5" id="KW-1185">Reference proteome</keyword>
<feature type="signal peptide" evidence="3">
    <location>
        <begin position="1"/>
        <end position="28"/>
    </location>
</feature>
<evidence type="ECO:0008006" key="6">
    <source>
        <dbReference type="Google" id="ProtNLM"/>
    </source>
</evidence>
<evidence type="ECO:0000256" key="3">
    <source>
        <dbReference type="SAM" id="SignalP"/>
    </source>
</evidence>
<gene>
    <name evidence="4" type="ORF">ACFOY2_39335</name>
</gene>
<sequence>MSRLRKALIAVSVGMAASAAFIMTPADADSFNLVVNYSCTGGIAGTQPVTLQARVNVPTVLQVGSSLNLGWKLDYTGTRRFISPGYFEAGALTSMVGSIKLTGAWSGSLEALGTKEQVGLASTVPLEIPEALSYSAHLTKAGVIKLRPQNLTMDFLPPKSEITVNDDAAGVKYDDSWMHDPNTRDEYGDHGGDVHTSTTKGAKAGITFTGTGFEYIGRRMPDVSRVRVTVDEDASGEVDPKLKDGKPTNATEGNISLWKRMDLPYGEHTVTIESLDAAPIHLDAFKLHTKAMVEAPTLHTSTCVPSSDTDIVEITVKDGSLSPSPTGDQTTPPPTTPPPTNSGSPTAIPTGTTPTPGPQSTWPTDGLVSVVPRGSSTPTTTRSATPTATKYVRAQVAKIPKGGVETGEAPDDPSNAGALGLILSGSVMIAGSATGGLLLWRRRAAHAGGDKR</sequence>
<dbReference type="Proteomes" id="UP001595851">
    <property type="component" value="Unassembled WGS sequence"/>
</dbReference>
<feature type="transmembrane region" description="Helical" evidence="2">
    <location>
        <begin position="418"/>
        <end position="440"/>
    </location>
</feature>
<evidence type="ECO:0000256" key="1">
    <source>
        <dbReference type="SAM" id="MobiDB-lite"/>
    </source>
</evidence>
<proteinExistence type="predicted"/>
<name>A0ABV8GJZ5_9ACTN</name>
<keyword evidence="2" id="KW-1133">Transmembrane helix</keyword>
<evidence type="ECO:0000256" key="2">
    <source>
        <dbReference type="SAM" id="Phobius"/>
    </source>
</evidence>
<comment type="caution">
    <text evidence="4">The sequence shown here is derived from an EMBL/GenBank/DDBJ whole genome shotgun (WGS) entry which is preliminary data.</text>
</comment>
<dbReference type="EMBL" id="JBHSBI010000027">
    <property type="protein sequence ID" value="MFC4013335.1"/>
    <property type="molecule type" value="Genomic_DNA"/>
</dbReference>